<proteinExistence type="predicted"/>
<dbReference type="Proteomes" id="UP000231409">
    <property type="component" value="Unassembled WGS sequence"/>
</dbReference>
<keyword evidence="4" id="KW-1185">Reference proteome</keyword>
<evidence type="ECO:0000256" key="2">
    <source>
        <dbReference type="SAM" id="SignalP"/>
    </source>
</evidence>
<organism evidence="3 4">
    <name type="scientific">Marinobacter profundi</name>
    <dbReference type="NCBI Taxonomy" id="2666256"/>
    <lineage>
        <taxon>Bacteria</taxon>
        <taxon>Pseudomonadati</taxon>
        <taxon>Pseudomonadota</taxon>
        <taxon>Gammaproteobacteria</taxon>
        <taxon>Pseudomonadales</taxon>
        <taxon>Marinobacteraceae</taxon>
        <taxon>Marinobacter</taxon>
    </lineage>
</organism>
<sequence length="167" mass="18753">MKIKTLYHPLGGVLAATMVVTGLVVPLAATAANPSATSVQLAQSGSGQAGKGGDGDHAADRDRSKDQDRDKDQDRMMDQDQLQDQIRTHLQTMDQLHDRIQQTQATEDREELMTQYRDQIRESVQLMEKAAPTAAGKDDAGMRQMEQNQQMMQQLIQHMWQYQELQS</sequence>
<feature type="compositionally biased region" description="Basic and acidic residues" evidence="1">
    <location>
        <begin position="53"/>
        <end position="78"/>
    </location>
</feature>
<feature type="region of interest" description="Disordered" evidence="1">
    <location>
        <begin position="39"/>
        <end position="88"/>
    </location>
</feature>
<evidence type="ECO:0000313" key="3">
    <source>
        <dbReference type="EMBL" id="PHQ17106.1"/>
    </source>
</evidence>
<keyword evidence="2" id="KW-0732">Signal</keyword>
<protein>
    <submittedName>
        <fullName evidence="3">Uncharacterized protein</fullName>
    </submittedName>
</protein>
<reference evidence="3 4" key="1">
    <citation type="submission" date="2017-09" db="EMBL/GenBank/DDBJ databases">
        <title>The draft genome sequences of Marinobacter sp. PWS21.</title>
        <authorList>
            <person name="Cao J."/>
        </authorList>
    </citation>
    <scope>NUCLEOTIDE SEQUENCE [LARGE SCALE GENOMIC DNA]</scope>
    <source>
        <strain evidence="3 4">PWS21</strain>
    </source>
</reference>
<evidence type="ECO:0000313" key="4">
    <source>
        <dbReference type="Proteomes" id="UP000231409"/>
    </source>
</evidence>
<feature type="chain" id="PRO_5013914825" evidence="2">
    <location>
        <begin position="32"/>
        <end position="167"/>
    </location>
</feature>
<dbReference type="EMBL" id="NTFH01000001">
    <property type="protein sequence ID" value="PHQ17106.1"/>
    <property type="molecule type" value="Genomic_DNA"/>
</dbReference>
<comment type="caution">
    <text evidence="3">The sequence shown here is derived from an EMBL/GenBank/DDBJ whole genome shotgun (WGS) entry which is preliminary data.</text>
</comment>
<gene>
    <name evidence="3" type="ORF">CLH61_00670</name>
</gene>
<name>A0A2G1URI2_9GAMM</name>
<evidence type="ECO:0000256" key="1">
    <source>
        <dbReference type="SAM" id="MobiDB-lite"/>
    </source>
</evidence>
<dbReference type="AlphaFoldDB" id="A0A2G1URI2"/>
<accession>A0A2G1URI2</accession>
<feature type="signal peptide" evidence="2">
    <location>
        <begin position="1"/>
        <end position="31"/>
    </location>
</feature>